<comment type="similarity">
    <text evidence="1">Belongs to the LysR transcriptional regulatory family.</text>
</comment>
<dbReference type="GO" id="GO:0043565">
    <property type="term" value="F:sequence-specific DNA binding"/>
    <property type="evidence" value="ECO:0007669"/>
    <property type="project" value="TreeGrafter"/>
</dbReference>
<dbReference type="Gene3D" id="1.10.10.10">
    <property type="entry name" value="Winged helix-like DNA-binding domain superfamily/Winged helix DNA-binding domain"/>
    <property type="match status" value="1"/>
</dbReference>
<dbReference type="InterPro" id="IPR036388">
    <property type="entry name" value="WH-like_DNA-bd_sf"/>
</dbReference>
<dbReference type="RefSeq" id="WP_108951018.1">
    <property type="nucleotide sequence ID" value="NZ_CP022187.1"/>
</dbReference>
<keyword evidence="4" id="KW-0804">Transcription</keyword>
<dbReference type="KEGG" id="acom:CEW83_20490"/>
<dbReference type="SUPFAM" id="SSF53850">
    <property type="entry name" value="Periplasmic binding protein-like II"/>
    <property type="match status" value="1"/>
</dbReference>
<feature type="domain" description="HTH lysR-type" evidence="5">
    <location>
        <begin position="1"/>
        <end position="59"/>
    </location>
</feature>
<name>A0A2U8GV72_9RHOO</name>
<dbReference type="PANTHER" id="PTHR30537">
    <property type="entry name" value="HTH-TYPE TRANSCRIPTIONAL REGULATOR"/>
    <property type="match status" value="1"/>
</dbReference>
<dbReference type="InterPro" id="IPR000847">
    <property type="entry name" value="LysR_HTH_N"/>
</dbReference>
<evidence type="ECO:0000313" key="7">
    <source>
        <dbReference type="Proteomes" id="UP000244930"/>
    </source>
</evidence>
<dbReference type="GO" id="GO:0006351">
    <property type="term" value="P:DNA-templated transcription"/>
    <property type="evidence" value="ECO:0007669"/>
    <property type="project" value="TreeGrafter"/>
</dbReference>
<gene>
    <name evidence="6" type="ORF">CEW83_20490</name>
</gene>
<dbReference type="SUPFAM" id="SSF46785">
    <property type="entry name" value="Winged helix' DNA-binding domain"/>
    <property type="match status" value="1"/>
</dbReference>
<keyword evidence="3" id="KW-0238">DNA-binding</keyword>
<evidence type="ECO:0000313" key="6">
    <source>
        <dbReference type="EMBL" id="AWI77320.1"/>
    </source>
</evidence>
<dbReference type="Pfam" id="PF00126">
    <property type="entry name" value="HTH_1"/>
    <property type="match status" value="1"/>
</dbReference>
<sequence length="318" mass="35022">MGRFREMNSFVAVVEAGSFVAAGEVLRLSKAAVSRSVIELETRLGARLLQRTTRRLSLTEAGRAYYGHCKQILAELEEADRAVGVVSGNPVGRLRINAPYSFGILHLAPLWGGFIAKYPDVELDISLSDRLVDVVDEGFDVVIRISRLQDSTLVHRRLASTRLLICASPEYLAQHGMPASVEDIARHRVIAYSYAAQGDVWRFTTPQGEQEVQTKPHVRTNNGDTCRALALAHQGLVKQPDFLVGNDLAQGRLVEVLPECLVGEIDVYAVYPSRKHLSVKIRVLIDYLAEAFERPGWAWQGGASHGGGRQACTEPARP</sequence>
<protein>
    <submittedName>
        <fullName evidence="6">LysR family transcriptional regulator</fullName>
    </submittedName>
</protein>
<dbReference type="CDD" id="cd08422">
    <property type="entry name" value="PBP2_CrgA_like"/>
    <property type="match status" value="1"/>
</dbReference>
<dbReference type="FunFam" id="1.10.10.10:FF:000001">
    <property type="entry name" value="LysR family transcriptional regulator"/>
    <property type="match status" value="1"/>
</dbReference>
<dbReference type="Proteomes" id="UP000244930">
    <property type="component" value="Chromosome"/>
</dbReference>
<reference evidence="6 7" key="1">
    <citation type="submission" date="2017-06" db="EMBL/GenBank/DDBJ databases">
        <title>Azoarcus.</title>
        <authorList>
            <person name="Woo J.-H."/>
            <person name="Kim H.-S."/>
        </authorList>
    </citation>
    <scope>NUCLEOTIDE SEQUENCE [LARGE SCALE GENOMIC DNA]</scope>
    <source>
        <strain evidence="6 7">TSPY31</strain>
    </source>
</reference>
<dbReference type="InterPro" id="IPR036390">
    <property type="entry name" value="WH_DNA-bd_sf"/>
</dbReference>
<organism evidence="6 7">
    <name type="scientific">Parazoarcus communis</name>
    <dbReference type="NCBI Taxonomy" id="41977"/>
    <lineage>
        <taxon>Bacteria</taxon>
        <taxon>Pseudomonadati</taxon>
        <taxon>Pseudomonadota</taxon>
        <taxon>Betaproteobacteria</taxon>
        <taxon>Rhodocyclales</taxon>
        <taxon>Zoogloeaceae</taxon>
        <taxon>Parazoarcus</taxon>
    </lineage>
</organism>
<dbReference type="PROSITE" id="PS50931">
    <property type="entry name" value="HTH_LYSR"/>
    <property type="match status" value="1"/>
</dbReference>
<keyword evidence="7" id="KW-1185">Reference proteome</keyword>
<keyword evidence="2" id="KW-0805">Transcription regulation</keyword>
<evidence type="ECO:0000256" key="1">
    <source>
        <dbReference type="ARBA" id="ARBA00009437"/>
    </source>
</evidence>
<dbReference type="PANTHER" id="PTHR30537:SF5">
    <property type="entry name" value="HTH-TYPE TRANSCRIPTIONAL ACTIVATOR TTDR-RELATED"/>
    <property type="match status" value="1"/>
</dbReference>
<dbReference type="InterPro" id="IPR005119">
    <property type="entry name" value="LysR_subst-bd"/>
</dbReference>
<evidence type="ECO:0000259" key="5">
    <source>
        <dbReference type="PROSITE" id="PS50931"/>
    </source>
</evidence>
<dbReference type="Pfam" id="PF03466">
    <property type="entry name" value="LysR_substrate"/>
    <property type="match status" value="1"/>
</dbReference>
<dbReference type="GO" id="GO:0003700">
    <property type="term" value="F:DNA-binding transcription factor activity"/>
    <property type="evidence" value="ECO:0007669"/>
    <property type="project" value="InterPro"/>
</dbReference>
<proteinExistence type="inferred from homology"/>
<evidence type="ECO:0000256" key="4">
    <source>
        <dbReference type="ARBA" id="ARBA00023163"/>
    </source>
</evidence>
<dbReference type="EMBL" id="CP022187">
    <property type="protein sequence ID" value="AWI77320.1"/>
    <property type="molecule type" value="Genomic_DNA"/>
</dbReference>
<dbReference type="FunFam" id="3.40.190.290:FF:000001">
    <property type="entry name" value="Transcriptional regulator, LysR family"/>
    <property type="match status" value="1"/>
</dbReference>
<dbReference type="AlphaFoldDB" id="A0A2U8GV72"/>
<dbReference type="Gene3D" id="3.40.190.290">
    <property type="match status" value="1"/>
</dbReference>
<evidence type="ECO:0000256" key="3">
    <source>
        <dbReference type="ARBA" id="ARBA00023125"/>
    </source>
</evidence>
<dbReference type="InterPro" id="IPR058163">
    <property type="entry name" value="LysR-type_TF_proteobact-type"/>
</dbReference>
<accession>A0A2U8GV72</accession>
<evidence type="ECO:0000256" key="2">
    <source>
        <dbReference type="ARBA" id="ARBA00023015"/>
    </source>
</evidence>